<reference evidence="1" key="1">
    <citation type="journal article" date="2017" name="Nature">
        <title>The sunflower genome provides insights into oil metabolism, flowering and Asterid evolution.</title>
        <authorList>
            <person name="Badouin H."/>
            <person name="Gouzy J."/>
            <person name="Grassa C.J."/>
            <person name="Murat F."/>
            <person name="Staton S.E."/>
            <person name="Cottret L."/>
            <person name="Lelandais-Briere C."/>
            <person name="Owens G.L."/>
            <person name="Carrere S."/>
            <person name="Mayjonade B."/>
            <person name="Legrand L."/>
            <person name="Gill N."/>
            <person name="Kane N.C."/>
            <person name="Bowers J.E."/>
            <person name="Hubner S."/>
            <person name="Bellec A."/>
            <person name="Berard A."/>
            <person name="Berges H."/>
            <person name="Blanchet N."/>
            <person name="Boniface M.C."/>
            <person name="Brunel D."/>
            <person name="Catrice O."/>
            <person name="Chaidir N."/>
            <person name="Claudel C."/>
            <person name="Donnadieu C."/>
            <person name="Faraut T."/>
            <person name="Fievet G."/>
            <person name="Helmstetter N."/>
            <person name="King M."/>
            <person name="Knapp S.J."/>
            <person name="Lai Z."/>
            <person name="Le Paslier M.C."/>
            <person name="Lippi Y."/>
            <person name="Lorenzon L."/>
            <person name="Mandel J.R."/>
            <person name="Marage G."/>
            <person name="Marchand G."/>
            <person name="Marquand E."/>
            <person name="Bret-Mestries E."/>
            <person name="Morien E."/>
            <person name="Nambeesan S."/>
            <person name="Nguyen T."/>
            <person name="Pegot-Espagnet P."/>
            <person name="Pouilly N."/>
            <person name="Raftis F."/>
            <person name="Sallet E."/>
            <person name="Schiex T."/>
            <person name="Thomas J."/>
            <person name="Vandecasteele C."/>
            <person name="Vares D."/>
            <person name="Vear F."/>
            <person name="Vautrin S."/>
            <person name="Crespi M."/>
            <person name="Mangin B."/>
            <person name="Burke J.M."/>
            <person name="Salse J."/>
            <person name="Munos S."/>
            <person name="Vincourt P."/>
            <person name="Rieseberg L.H."/>
            <person name="Langlade N.B."/>
        </authorList>
    </citation>
    <scope>NUCLEOTIDE SEQUENCE</scope>
    <source>
        <tissue evidence="1">Leaves</tissue>
    </source>
</reference>
<organism evidence="1 2">
    <name type="scientific">Helianthus annuus</name>
    <name type="common">Common sunflower</name>
    <dbReference type="NCBI Taxonomy" id="4232"/>
    <lineage>
        <taxon>Eukaryota</taxon>
        <taxon>Viridiplantae</taxon>
        <taxon>Streptophyta</taxon>
        <taxon>Embryophyta</taxon>
        <taxon>Tracheophyta</taxon>
        <taxon>Spermatophyta</taxon>
        <taxon>Magnoliopsida</taxon>
        <taxon>eudicotyledons</taxon>
        <taxon>Gunneridae</taxon>
        <taxon>Pentapetalae</taxon>
        <taxon>asterids</taxon>
        <taxon>campanulids</taxon>
        <taxon>Asterales</taxon>
        <taxon>Asteraceae</taxon>
        <taxon>Asteroideae</taxon>
        <taxon>Heliantheae alliance</taxon>
        <taxon>Heliantheae</taxon>
        <taxon>Helianthus</taxon>
    </lineage>
</organism>
<dbReference type="AlphaFoldDB" id="A0A9K3DXX2"/>
<accession>A0A9K3DXX2</accession>
<proteinExistence type="predicted"/>
<protein>
    <submittedName>
        <fullName evidence="1">Uncharacterized protein</fullName>
    </submittedName>
</protein>
<evidence type="ECO:0000313" key="2">
    <source>
        <dbReference type="Proteomes" id="UP000215914"/>
    </source>
</evidence>
<keyword evidence="2" id="KW-1185">Reference proteome</keyword>
<reference evidence="1" key="2">
    <citation type="submission" date="2020-06" db="EMBL/GenBank/DDBJ databases">
        <title>Helianthus annuus Genome sequencing and assembly Release 2.</title>
        <authorList>
            <person name="Gouzy J."/>
            <person name="Langlade N."/>
            <person name="Munos S."/>
        </authorList>
    </citation>
    <scope>NUCLEOTIDE SEQUENCE</scope>
    <source>
        <tissue evidence="1">Leaves</tissue>
    </source>
</reference>
<dbReference type="Gramene" id="mRNA:HanXRQr2_Chr16g0778431">
    <property type="protein sequence ID" value="mRNA:HanXRQr2_Chr16g0778431"/>
    <property type="gene ID" value="HanXRQr2_Chr16g0778431"/>
</dbReference>
<comment type="caution">
    <text evidence="1">The sequence shown here is derived from an EMBL/GenBank/DDBJ whole genome shotgun (WGS) entry which is preliminary data.</text>
</comment>
<name>A0A9K3DXX2_HELAN</name>
<evidence type="ECO:0000313" key="1">
    <source>
        <dbReference type="EMBL" id="KAF5762589.1"/>
    </source>
</evidence>
<dbReference type="Proteomes" id="UP000215914">
    <property type="component" value="Unassembled WGS sequence"/>
</dbReference>
<dbReference type="EMBL" id="MNCJ02000331">
    <property type="protein sequence ID" value="KAF5762589.1"/>
    <property type="molecule type" value="Genomic_DNA"/>
</dbReference>
<gene>
    <name evidence="1" type="ORF">HanXRQr2_Chr16g0778431</name>
</gene>
<sequence length="43" mass="4831">MLWWWWRFDAWVVVGGGWSAAVVLDGLGINCGEVGKVCLFCSR</sequence>